<feature type="domain" description="Helicase ATP-binding" evidence="10">
    <location>
        <begin position="155"/>
        <end position="442"/>
    </location>
</feature>
<dbReference type="InterPro" id="IPR011545">
    <property type="entry name" value="DEAD/DEAH_box_helicase_dom"/>
</dbReference>
<feature type="region of interest" description="Disordered" evidence="9">
    <location>
        <begin position="1"/>
        <end position="65"/>
    </location>
</feature>
<keyword evidence="5 8" id="KW-0067">ATP-binding</keyword>
<keyword evidence="4 8" id="KW-0347">Helicase</keyword>
<dbReference type="PANTHER" id="PTHR47959:SF15">
    <property type="entry name" value="RNA HELICASE"/>
    <property type="match status" value="1"/>
</dbReference>
<keyword evidence="2 8" id="KW-0547">Nucleotide-binding</keyword>
<reference evidence="12" key="2">
    <citation type="submission" date="2021-04" db="EMBL/GenBank/DDBJ databases">
        <authorList>
            <person name="Podell S."/>
        </authorList>
    </citation>
    <scope>NUCLEOTIDE SEQUENCE</scope>
    <source>
        <strain evidence="12">Hildebrandi</strain>
    </source>
</reference>
<keyword evidence="13" id="KW-1185">Reference proteome</keyword>
<evidence type="ECO:0000256" key="3">
    <source>
        <dbReference type="ARBA" id="ARBA00022801"/>
    </source>
</evidence>
<dbReference type="GO" id="GO:0016787">
    <property type="term" value="F:hydrolase activity"/>
    <property type="evidence" value="ECO:0007669"/>
    <property type="project" value="UniProtKB-KW"/>
</dbReference>
<protein>
    <recommendedName>
        <fullName evidence="1">RNA helicase</fullName>
        <ecNumber evidence="1">3.6.4.13</ecNumber>
    </recommendedName>
</protein>
<feature type="compositionally biased region" description="Basic residues" evidence="9">
    <location>
        <begin position="9"/>
        <end position="18"/>
    </location>
</feature>
<dbReference type="PROSITE" id="PS00039">
    <property type="entry name" value="DEAD_ATP_HELICASE"/>
    <property type="match status" value="1"/>
</dbReference>
<dbReference type="Pfam" id="PF00271">
    <property type="entry name" value="Helicase_C"/>
    <property type="match status" value="1"/>
</dbReference>
<feature type="compositionally biased region" description="Low complexity" evidence="9">
    <location>
        <begin position="217"/>
        <end position="233"/>
    </location>
</feature>
<dbReference type="EMBL" id="JAGRRH010000004">
    <property type="protein sequence ID" value="KAG7371382.1"/>
    <property type="molecule type" value="Genomic_DNA"/>
</dbReference>
<dbReference type="InterPro" id="IPR001650">
    <property type="entry name" value="Helicase_C-like"/>
</dbReference>
<name>A0A9K3Q4S9_9STRA</name>
<evidence type="ECO:0000259" key="10">
    <source>
        <dbReference type="PROSITE" id="PS51192"/>
    </source>
</evidence>
<evidence type="ECO:0000256" key="1">
    <source>
        <dbReference type="ARBA" id="ARBA00012552"/>
    </source>
</evidence>
<dbReference type="GO" id="GO:0005829">
    <property type="term" value="C:cytosol"/>
    <property type="evidence" value="ECO:0007669"/>
    <property type="project" value="TreeGrafter"/>
</dbReference>
<dbReference type="EC" id="3.6.4.13" evidence="1"/>
<evidence type="ECO:0000256" key="9">
    <source>
        <dbReference type="SAM" id="MobiDB-lite"/>
    </source>
</evidence>
<dbReference type="InterPro" id="IPR000629">
    <property type="entry name" value="RNA-helicase_DEAD-box_CS"/>
</dbReference>
<reference evidence="12" key="1">
    <citation type="journal article" date="2021" name="Sci. Rep.">
        <title>Diploid genomic architecture of Nitzschia inconspicua, an elite biomass production diatom.</title>
        <authorList>
            <person name="Oliver A."/>
            <person name="Podell S."/>
            <person name="Pinowska A."/>
            <person name="Traller J.C."/>
            <person name="Smith S.R."/>
            <person name="McClure R."/>
            <person name="Beliaev A."/>
            <person name="Bohutskyi P."/>
            <person name="Hill E.A."/>
            <person name="Rabines A."/>
            <person name="Zheng H."/>
            <person name="Allen L.Z."/>
            <person name="Kuo A."/>
            <person name="Grigoriev I.V."/>
            <person name="Allen A.E."/>
            <person name="Hazlebeck D."/>
            <person name="Allen E.E."/>
        </authorList>
    </citation>
    <scope>NUCLEOTIDE SEQUENCE</scope>
    <source>
        <strain evidence="12">Hildebrandi</strain>
    </source>
</reference>
<feature type="compositionally biased region" description="Acidic residues" evidence="9">
    <location>
        <begin position="32"/>
        <end position="42"/>
    </location>
</feature>
<dbReference type="SMART" id="SM00490">
    <property type="entry name" value="HELICc"/>
    <property type="match status" value="1"/>
</dbReference>
<feature type="region of interest" description="Disordered" evidence="9">
    <location>
        <begin position="199"/>
        <end position="241"/>
    </location>
</feature>
<dbReference type="PROSITE" id="PS51194">
    <property type="entry name" value="HELICASE_CTER"/>
    <property type="match status" value="1"/>
</dbReference>
<feature type="compositionally biased region" description="Acidic residues" evidence="9">
    <location>
        <begin position="370"/>
        <end position="386"/>
    </location>
</feature>
<feature type="compositionally biased region" description="Basic and acidic residues" evidence="9">
    <location>
        <begin position="51"/>
        <end position="61"/>
    </location>
</feature>
<dbReference type="OrthoDB" id="360161at2759"/>
<feature type="region of interest" description="Disordered" evidence="9">
    <location>
        <begin position="621"/>
        <end position="677"/>
    </location>
</feature>
<feature type="domain" description="Helicase C-terminal" evidence="11">
    <location>
        <begin position="456"/>
        <end position="618"/>
    </location>
</feature>
<dbReference type="InterPro" id="IPR014001">
    <property type="entry name" value="Helicase_ATP-bd"/>
</dbReference>
<feature type="region of interest" description="Disordered" evidence="9">
    <location>
        <begin position="333"/>
        <end position="398"/>
    </location>
</feature>
<dbReference type="InterPro" id="IPR050079">
    <property type="entry name" value="DEAD_box_RNA_helicase"/>
</dbReference>
<dbReference type="GO" id="GO:0003724">
    <property type="term" value="F:RNA helicase activity"/>
    <property type="evidence" value="ECO:0007669"/>
    <property type="project" value="UniProtKB-EC"/>
</dbReference>
<dbReference type="AlphaFoldDB" id="A0A9K3Q4S9"/>
<feature type="compositionally biased region" description="Low complexity" evidence="9">
    <location>
        <begin position="388"/>
        <end position="398"/>
    </location>
</feature>
<dbReference type="CDD" id="cd18787">
    <property type="entry name" value="SF2_C_DEAD"/>
    <property type="match status" value="1"/>
</dbReference>
<accession>A0A9K3Q4S9</accession>
<dbReference type="GO" id="GO:0005524">
    <property type="term" value="F:ATP binding"/>
    <property type="evidence" value="ECO:0007669"/>
    <property type="project" value="UniProtKB-KW"/>
</dbReference>
<dbReference type="SMART" id="SM00487">
    <property type="entry name" value="DEXDc"/>
    <property type="match status" value="1"/>
</dbReference>
<keyword evidence="6" id="KW-0694">RNA-binding</keyword>
<evidence type="ECO:0000256" key="6">
    <source>
        <dbReference type="ARBA" id="ARBA00022884"/>
    </source>
</evidence>
<evidence type="ECO:0000259" key="11">
    <source>
        <dbReference type="PROSITE" id="PS51194"/>
    </source>
</evidence>
<evidence type="ECO:0000256" key="2">
    <source>
        <dbReference type="ARBA" id="ARBA00022741"/>
    </source>
</evidence>
<feature type="compositionally biased region" description="Basic residues" evidence="9">
    <location>
        <begin position="643"/>
        <end position="662"/>
    </location>
</feature>
<proteinExistence type="inferred from homology"/>
<organism evidence="12 13">
    <name type="scientific">Nitzschia inconspicua</name>
    <dbReference type="NCBI Taxonomy" id="303405"/>
    <lineage>
        <taxon>Eukaryota</taxon>
        <taxon>Sar</taxon>
        <taxon>Stramenopiles</taxon>
        <taxon>Ochrophyta</taxon>
        <taxon>Bacillariophyta</taxon>
        <taxon>Bacillariophyceae</taxon>
        <taxon>Bacillariophycidae</taxon>
        <taxon>Bacillariales</taxon>
        <taxon>Bacillariaceae</taxon>
        <taxon>Nitzschia</taxon>
    </lineage>
</organism>
<feature type="compositionally biased region" description="Basic and acidic residues" evidence="9">
    <location>
        <begin position="333"/>
        <end position="355"/>
    </location>
</feature>
<evidence type="ECO:0000313" key="13">
    <source>
        <dbReference type="Proteomes" id="UP000693970"/>
    </source>
</evidence>
<evidence type="ECO:0000256" key="7">
    <source>
        <dbReference type="ARBA" id="ARBA00047984"/>
    </source>
</evidence>
<comment type="caution">
    <text evidence="12">The sequence shown here is derived from an EMBL/GenBank/DDBJ whole genome shotgun (WGS) entry which is preliminary data.</text>
</comment>
<comment type="similarity">
    <text evidence="8">Belongs to the DEAD box helicase family.</text>
</comment>
<evidence type="ECO:0000256" key="5">
    <source>
        <dbReference type="ARBA" id="ARBA00022840"/>
    </source>
</evidence>
<evidence type="ECO:0000313" key="12">
    <source>
        <dbReference type="EMBL" id="KAG7371382.1"/>
    </source>
</evidence>
<dbReference type="PANTHER" id="PTHR47959">
    <property type="entry name" value="ATP-DEPENDENT RNA HELICASE RHLE-RELATED"/>
    <property type="match status" value="1"/>
</dbReference>
<evidence type="ECO:0000256" key="4">
    <source>
        <dbReference type="ARBA" id="ARBA00022806"/>
    </source>
</evidence>
<comment type="catalytic activity">
    <reaction evidence="7">
        <text>ATP + H2O = ADP + phosphate + H(+)</text>
        <dbReference type="Rhea" id="RHEA:13065"/>
        <dbReference type="ChEBI" id="CHEBI:15377"/>
        <dbReference type="ChEBI" id="CHEBI:15378"/>
        <dbReference type="ChEBI" id="CHEBI:30616"/>
        <dbReference type="ChEBI" id="CHEBI:43474"/>
        <dbReference type="ChEBI" id="CHEBI:456216"/>
        <dbReference type="EC" id="3.6.4.13"/>
    </reaction>
</comment>
<dbReference type="Pfam" id="PF00270">
    <property type="entry name" value="DEAD"/>
    <property type="match status" value="1"/>
</dbReference>
<evidence type="ECO:0000256" key="8">
    <source>
        <dbReference type="RuleBase" id="RU000492"/>
    </source>
</evidence>
<sequence length="677" mass="75084">MLSSSAKLNKQKSKKRGNQRQQEIVHHHPQEDDSDSSVEDDNAVAASSMASRDRTGKRDLSQNKQQQIQVELMAAFRRSMHIKVADKHDPHLPNAIASFDEIKIPSWWNRDRGHDERNDTNADALSSFQAIKHAVLHNIEKGRWKEPTPIQMQSIPTLLERRDLLACAPTGSGKSGAFILPALILSHAANCLYYNSTPSNNAPAASSSKKQKKKLQKQQVDSDSLDPSKSQSSTNRQGEIRSLLLAPSRELAAQLHREVDRLGMGKPGGISSLLLMKANASHVIAGTAGGKSGLDVLVTTPLRLVDALHKGLRLDAVRIVVLDEADRLLDAADGKQQRDDKKKQKKKEIKEEKRQSSNPSSDGSSTSKDSEDEEEEEEEDDEDDDNVQPQSSGSSQTQTFLAQMDSILSAVPTSAVRALFSATVTQTVKSLSHSILRNPVDVTIASPGSAGGANTDIEQELMFVGREEGKLLAMRQLKLRGQLKPPVIVFVQSQERAQALFGELLYDGLHVDVIHAGRSRTARDNAVARFRKGETWVLICTDLVARGVDFRAVNMVINYDLPTSGITYVHRIGRCGRAGRKGKAITLFTEADFDNLRTIANVMKQSGCKVEDWMLQLKKSIPKKKSSSAPRRSNIDTTPTYDKKKRFHKRQMIQESKRKKQRTGSYSKDQRESSDKR</sequence>
<dbReference type="Proteomes" id="UP000693970">
    <property type="component" value="Unassembled WGS sequence"/>
</dbReference>
<gene>
    <name evidence="12" type="ORF">IV203_019952</name>
</gene>
<feature type="compositionally biased region" description="Basic and acidic residues" evidence="9">
    <location>
        <begin position="668"/>
        <end position="677"/>
    </location>
</feature>
<keyword evidence="3 8" id="KW-0378">Hydrolase</keyword>
<feature type="compositionally biased region" description="Low complexity" evidence="9">
    <location>
        <begin position="356"/>
        <end position="367"/>
    </location>
</feature>
<dbReference type="GO" id="GO:0003723">
    <property type="term" value="F:RNA binding"/>
    <property type="evidence" value="ECO:0007669"/>
    <property type="project" value="UniProtKB-KW"/>
</dbReference>
<dbReference type="PROSITE" id="PS51192">
    <property type="entry name" value="HELICASE_ATP_BIND_1"/>
    <property type="match status" value="1"/>
</dbReference>